<dbReference type="Proteomes" id="UP000198683">
    <property type="component" value="Unassembled WGS sequence"/>
</dbReference>
<dbReference type="SUPFAM" id="SSF51230">
    <property type="entry name" value="Single hybrid motif"/>
    <property type="match status" value="1"/>
</dbReference>
<sequence length="240" mass="23896">MTQPMVDAPGGERIDRLVSTIRARAWLTVLALLLVAGAAAAWAVGGQVRSVIQIAGVVVTGDGPVAVPAPGAGSLAQTLVRKGGEVSAGSPLAVLADEKGTRRTVTSPVSGHVSRIAAPGTPVLAGTAVAAIDTGSGPPRALLLAGPEQAGALTPGQPARVALPGAFLSGRVSEVGAYPVTDEDLRHRFGDVLAAAGTRHLVTVDLHDVRDAVGLSRAQAEITVAVVRPIDALLGGGGLV</sequence>
<dbReference type="InterPro" id="IPR000089">
    <property type="entry name" value="Biotin_lipoyl"/>
</dbReference>
<dbReference type="InterPro" id="IPR011053">
    <property type="entry name" value="Single_hybrid_motif"/>
</dbReference>
<organism evidence="2 3">
    <name type="scientific">Nonomuraea maritima</name>
    <dbReference type="NCBI Taxonomy" id="683260"/>
    <lineage>
        <taxon>Bacteria</taxon>
        <taxon>Bacillati</taxon>
        <taxon>Actinomycetota</taxon>
        <taxon>Actinomycetes</taxon>
        <taxon>Streptosporangiales</taxon>
        <taxon>Streptosporangiaceae</taxon>
        <taxon>Nonomuraea</taxon>
    </lineage>
</organism>
<dbReference type="Gene3D" id="2.40.50.100">
    <property type="match status" value="1"/>
</dbReference>
<gene>
    <name evidence="2" type="ORF">SAMN05421874_11674</name>
</gene>
<reference evidence="2 3" key="1">
    <citation type="submission" date="2016-10" db="EMBL/GenBank/DDBJ databases">
        <authorList>
            <person name="de Groot N.N."/>
        </authorList>
    </citation>
    <scope>NUCLEOTIDE SEQUENCE [LARGE SCALE GENOMIC DNA]</scope>
    <source>
        <strain evidence="2 3">CGMCC 4.5681</strain>
    </source>
</reference>
<evidence type="ECO:0000313" key="3">
    <source>
        <dbReference type="Proteomes" id="UP000198683"/>
    </source>
</evidence>
<keyword evidence="3" id="KW-1185">Reference proteome</keyword>
<dbReference type="Pfam" id="PF00364">
    <property type="entry name" value="Biotin_lipoyl"/>
    <property type="match status" value="1"/>
</dbReference>
<dbReference type="OrthoDB" id="3533359at2"/>
<evidence type="ECO:0000313" key="2">
    <source>
        <dbReference type="EMBL" id="SDL13162.1"/>
    </source>
</evidence>
<dbReference type="STRING" id="683260.SAMN05421874_11674"/>
<dbReference type="RefSeq" id="WP_090769235.1">
    <property type="nucleotide sequence ID" value="NZ_FNFB01000016.1"/>
</dbReference>
<name>A0A1G9HJW9_9ACTN</name>
<evidence type="ECO:0000259" key="1">
    <source>
        <dbReference type="Pfam" id="PF00364"/>
    </source>
</evidence>
<accession>A0A1G9HJW9</accession>
<feature type="domain" description="Lipoyl-binding" evidence="1">
    <location>
        <begin position="67"/>
        <end position="132"/>
    </location>
</feature>
<dbReference type="AlphaFoldDB" id="A0A1G9HJW9"/>
<protein>
    <submittedName>
        <fullName evidence="2">Biotin-requiring enzyme</fullName>
    </submittedName>
</protein>
<proteinExistence type="predicted"/>
<dbReference type="EMBL" id="FNFB01000016">
    <property type="protein sequence ID" value="SDL13162.1"/>
    <property type="molecule type" value="Genomic_DNA"/>
</dbReference>